<keyword evidence="2" id="KW-0378">Hydrolase</keyword>
<reference evidence="7 8" key="1">
    <citation type="submission" date="2019-11" db="EMBL/GenBank/DDBJ databases">
        <authorList>
            <person name="Holert J."/>
        </authorList>
    </citation>
    <scope>NUCLEOTIDE SEQUENCE [LARGE SCALE GENOMIC DNA]</scope>
    <source>
        <strain evidence="7">BC8_1</strain>
    </source>
</reference>
<keyword evidence="1" id="KW-0547">Nucleotide-binding</keyword>
<comment type="catalytic activity">
    <reaction evidence="5">
        <text>GTP + H2O = GDP + phosphate + H(+)</text>
        <dbReference type="Rhea" id="RHEA:19669"/>
        <dbReference type="ChEBI" id="CHEBI:15377"/>
        <dbReference type="ChEBI" id="CHEBI:15378"/>
        <dbReference type="ChEBI" id="CHEBI:37565"/>
        <dbReference type="ChEBI" id="CHEBI:43474"/>
        <dbReference type="ChEBI" id="CHEBI:58189"/>
    </reaction>
    <physiologicalReaction direction="left-to-right" evidence="5">
        <dbReference type="Rhea" id="RHEA:19670"/>
    </physiologicalReaction>
</comment>
<evidence type="ECO:0000256" key="4">
    <source>
        <dbReference type="ARBA" id="ARBA00034320"/>
    </source>
</evidence>
<evidence type="ECO:0000259" key="6">
    <source>
        <dbReference type="SMART" id="SM00833"/>
    </source>
</evidence>
<name>A0A5S9QP68_MYCVN</name>
<proteinExistence type="inferred from homology"/>
<keyword evidence="3" id="KW-0143">Chaperone</keyword>
<dbReference type="Pfam" id="PF07683">
    <property type="entry name" value="CobW_C"/>
    <property type="match status" value="1"/>
</dbReference>
<sequence length="338" mass="36557">MIRSDPALLAPAPDNHRLTEGSGTPVPVTVLTGFLGAGKTTLLNRILTGSHGLRIGVLVNDFGSINIDAALIQHATDNAISLTNGCVCCEIREDLVAALRQLLDSAELIDYVLLEASGVADPAGITMTLLDARYAQLLRVDSIVCVVDAEGVFRESDEASLNSLKLRQIAFSDLVVVSKADLVSPLHLEVVTDWIDQHIKRIRVITTSYGNVPLEALLGAGRFDPRVLPGSDAGPATSVPDGAEDLERWSHRSRKRFRADLLRRMIRRELPGSVYRCKGIVYVTDCDGPQVLQVVGRRCEITEFDGDGSSGGTSRIVAIGRRLDGPHLNELFTSCEEP</sequence>
<comment type="similarity">
    <text evidence="4">Belongs to the SIMIBI class G3E GTPase family. ZNG1 subfamily.</text>
</comment>
<dbReference type="InterPro" id="IPR011629">
    <property type="entry name" value="CobW-like_C"/>
</dbReference>
<dbReference type="SMART" id="SM00833">
    <property type="entry name" value="CobW_C"/>
    <property type="match status" value="1"/>
</dbReference>
<evidence type="ECO:0000313" key="8">
    <source>
        <dbReference type="Proteomes" id="UP000430146"/>
    </source>
</evidence>
<dbReference type="SUPFAM" id="SSF90002">
    <property type="entry name" value="Hypothetical protein YjiA, C-terminal domain"/>
    <property type="match status" value="1"/>
</dbReference>
<dbReference type="Proteomes" id="UP000430146">
    <property type="component" value="Unassembled WGS sequence"/>
</dbReference>
<evidence type="ECO:0000256" key="2">
    <source>
        <dbReference type="ARBA" id="ARBA00022801"/>
    </source>
</evidence>
<gene>
    <name evidence="7" type="primary">yciC_2</name>
    <name evidence="7" type="ORF">AELLOGFF_04189</name>
</gene>
<keyword evidence="8" id="KW-1185">Reference proteome</keyword>
<evidence type="ECO:0000256" key="5">
    <source>
        <dbReference type="ARBA" id="ARBA00049117"/>
    </source>
</evidence>
<dbReference type="GO" id="GO:0016787">
    <property type="term" value="F:hydrolase activity"/>
    <property type="evidence" value="ECO:0007669"/>
    <property type="project" value="UniProtKB-KW"/>
</dbReference>
<dbReference type="Pfam" id="PF02492">
    <property type="entry name" value="cobW"/>
    <property type="match status" value="1"/>
</dbReference>
<feature type="domain" description="CobW C-terminal" evidence="6">
    <location>
        <begin position="246"/>
        <end position="336"/>
    </location>
</feature>
<dbReference type="GO" id="GO:0000166">
    <property type="term" value="F:nucleotide binding"/>
    <property type="evidence" value="ECO:0007669"/>
    <property type="project" value="UniProtKB-KW"/>
</dbReference>
<dbReference type="EMBL" id="CACSIP010000017">
    <property type="protein sequence ID" value="CAA0119832.1"/>
    <property type="molecule type" value="Genomic_DNA"/>
</dbReference>
<dbReference type="InterPro" id="IPR003495">
    <property type="entry name" value="CobW/HypB/UreG_nucleotide-bd"/>
</dbReference>
<dbReference type="InterPro" id="IPR036627">
    <property type="entry name" value="CobW-likC_sf"/>
</dbReference>
<dbReference type="AlphaFoldDB" id="A0A5S9QP68"/>
<accession>A0A5S9QP68</accession>
<dbReference type="Gene3D" id="3.30.1220.10">
    <property type="entry name" value="CobW-like, C-terminal domain"/>
    <property type="match status" value="1"/>
</dbReference>
<organism evidence="7 8">
    <name type="scientific">Mycolicibacterium vanbaalenii</name>
    <name type="common">Mycobacterium vanbaalenii</name>
    <dbReference type="NCBI Taxonomy" id="110539"/>
    <lineage>
        <taxon>Bacteria</taxon>
        <taxon>Bacillati</taxon>
        <taxon>Actinomycetota</taxon>
        <taxon>Actinomycetes</taxon>
        <taxon>Mycobacteriales</taxon>
        <taxon>Mycobacteriaceae</taxon>
        <taxon>Mycolicibacterium</taxon>
    </lineage>
</organism>
<dbReference type="InterPro" id="IPR051316">
    <property type="entry name" value="Zinc-reg_GTPase_activator"/>
</dbReference>
<evidence type="ECO:0000256" key="1">
    <source>
        <dbReference type="ARBA" id="ARBA00022741"/>
    </source>
</evidence>
<evidence type="ECO:0000256" key="3">
    <source>
        <dbReference type="ARBA" id="ARBA00023186"/>
    </source>
</evidence>
<dbReference type="InterPro" id="IPR027417">
    <property type="entry name" value="P-loop_NTPase"/>
</dbReference>
<dbReference type="SUPFAM" id="SSF52540">
    <property type="entry name" value="P-loop containing nucleoside triphosphate hydrolases"/>
    <property type="match status" value="1"/>
</dbReference>
<dbReference type="Gene3D" id="3.40.50.300">
    <property type="entry name" value="P-loop containing nucleotide triphosphate hydrolases"/>
    <property type="match status" value="1"/>
</dbReference>
<protein>
    <submittedName>
        <fullName evidence="7">Metal chaperone YciC</fullName>
    </submittedName>
</protein>
<dbReference type="PANTHER" id="PTHR13748">
    <property type="entry name" value="COBW-RELATED"/>
    <property type="match status" value="1"/>
</dbReference>
<dbReference type="CDD" id="cd03112">
    <property type="entry name" value="CobW-like"/>
    <property type="match status" value="1"/>
</dbReference>
<dbReference type="PANTHER" id="PTHR13748:SF59">
    <property type="entry name" value="COBW C-TERMINAL DOMAIN-CONTAINING PROTEIN"/>
    <property type="match status" value="1"/>
</dbReference>
<evidence type="ECO:0000313" key="7">
    <source>
        <dbReference type="EMBL" id="CAA0119832.1"/>
    </source>
</evidence>